<gene>
    <name evidence="4" type="ORF">JCGZ_00005</name>
</gene>
<dbReference type="SUPFAM" id="SSF48576">
    <property type="entry name" value="Terpenoid synthases"/>
    <property type="match status" value="1"/>
</dbReference>
<dbReference type="Proteomes" id="UP000027138">
    <property type="component" value="Unassembled WGS sequence"/>
</dbReference>
<dbReference type="AlphaFoldDB" id="A0A067J8R7"/>
<keyword evidence="5" id="KW-1185">Reference proteome</keyword>
<keyword evidence="2" id="KW-0460">Magnesium</keyword>
<dbReference type="GO" id="GO:0016114">
    <property type="term" value="P:terpenoid biosynthetic process"/>
    <property type="evidence" value="ECO:0007669"/>
    <property type="project" value="InterPro"/>
</dbReference>
<name>A0A067J8R7_JATCU</name>
<evidence type="ECO:0000313" key="5">
    <source>
        <dbReference type="Proteomes" id="UP000027138"/>
    </source>
</evidence>
<protein>
    <submittedName>
        <fullName evidence="4">Uncharacterized protein</fullName>
    </submittedName>
</protein>
<evidence type="ECO:0000256" key="3">
    <source>
        <dbReference type="ARBA" id="ARBA00023239"/>
    </source>
</evidence>
<dbReference type="Gene3D" id="1.50.10.130">
    <property type="entry name" value="Terpene synthase, N-terminal domain"/>
    <property type="match status" value="1"/>
</dbReference>
<proteinExistence type="predicted"/>
<dbReference type="InterPro" id="IPR008949">
    <property type="entry name" value="Isoprenoid_synthase_dom_sf"/>
</dbReference>
<dbReference type="OrthoDB" id="847647at2759"/>
<evidence type="ECO:0000256" key="2">
    <source>
        <dbReference type="ARBA" id="ARBA00022842"/>
    </source>
</evidence>
<dbReference type="EMBL" id="KK919763">
    <property type="protein sequence ID" value="KDP20181.1"/>
    <property type="molecule type" value="Genomic_DNA"/>
</dbReference>
<reference evidence="4 5" key="1">
    <citation type="journal article" date="2014" name="PLoS ONE">
        <title>Global Analysis of Gene Expression Profiles in Physic Nut (Jatropha curcas L.) Seedlings Exposed to Salt Stress.</title>
        <authorList>
            <person name="Zhang L."/>
            <person name="Zhang C."/>
            <person name="Wu P."/>
            <person name="Chen Y."/>
            <person name="Li M."/>
            <person name="Jiang H."/>
            <person name="Wu G."/>
        </authorList>
    </citation>
    <scope>NUCLEOTIDE SEQUENCE [LARGE SCALE GENOMIC DNA]</scope>
    <source>
        <strain evidence="5">cv. GZQX0401</strain>
        <tissue evidence="4">Young leaves</tissue>
    </source>
</reference>
<dbReference type="InterPro" id="IPR036965">
    <property type="entry name" value="Terpene_synth_N_sf"/>
</dbReference>
<accession>A0A067J8R7</accession>
<dbReference type="InterPro" id="IPR050148">
    <property type="entry name" value="Terpene_synthase-like"/>
</dbReference>
<dbReference type="SUPFAM" id="SSF48239">
    <property type="entry name" value="Terpenoid cyclases/Protein prenyltransferases"/>
    <property type="match status" value="1"/>
</dbReference>
<dbReference type="GO" id="GO:0010333">
    <property type="term" value="F:terpene synthase activity"/>
    <property type="evidence" value="ECO:0007669"/>
    <property type="project" value="InterPro"/>
</dbReference>
<sequence>MPNEPILDEALAFTKAFLESSAVKSFPNFAKHISSALEQPVHKGIPRLEARKYIDLYEVDESRNETVLELAKLDFNRVQLLHQEELSQFSK</sequence>
<dbReference type="STRING" id="180498.A0A067J8R7"/>
<evidence type="ECO:0000313" key="4">
    <source>
        <dbReference type="EMBL" id="KDP20181.1"/>
    </source>
</evidence>
<dbReference type="InterPro" id="IPR008930">
    <property type="entry name" value="Terpenoid_cyclase/PrenylTrfase"/>
</dbReference>
<keyword evidence="3" id="KW-0456">Lyase</keyword>
<evidence type="ECO:0000256" key="1">
    <source>
        <dbReference type="ARBA" id="ARBA00001946"/>
    </source>
</evidence>
<dbReference type="PANTHER" id="PTHR31225">
    <property type="entry name" value="OS04G0344100 PROTEIN-RELATED"/>
    <property type="match status" value="1"/>
</dbReference>
<dbReference type="PANTHER" id="PTHR31225:SF93">
    <property type="entry name" value="ALPHA-HUMULENE_(-)-(E)-BETA-CARYOPHYLLENE SYNTHASE"/>
    <property type="match status" value="1"/>
</dbReference>
<organism evidence="4 5">
    <name type="scientific">Jatropha curcas</name>
    <name type="common">Barbados nut</name>
    <dbReference type="NCBI Taxonomy" id="180498"/>
    <lineage>
        <taxon>Eukaryota</taxon>
        <taxon>Viridiplantae</taxon>
        <taxon>Streptophyta</taxon>
        <taxon>Embryophyta</taxon>
        <taxon>Tracheophyta</taxon>
        <taxon>Spermatophyta</taxon>
        <taxon>Magnoliopsida</taxon>
        <taxon>eudicotyledons</taxon>
        <taxon>Gunneridae</taxon>
        <taxon>Pentapetalae</taxon>
        <taxon>rosids</taxon>
        <taxon>fabids</taxon>
        <taxon>Malpighiales</taxon>
        <taxon>Euphorbiaceae</taxon>
        <taxon>Crotonoideae</taxon>
        <taxon>Jatropheae</taxon>
        <taxon>Jatropha</taxon>
    </lineage>
</organism>
<dbReference type="Gene3D" id="1.10.600.10">
    <property type="entry name" value="Farnesyl Diphosphate Synthase"/>
    <property type="match status" value="1"/>
</dbReference>
<comment type="cofactor">
    <cofactor evidence="1">
        <name>Mg(2+)</name>
        <dbReference type="ChEBI" id="CHEBI:18420"/>
    </cofactor>
</comment>